<comment type="caution">
    <text evidence="2">The sequence shown here is derived from an EMBL/GenBank/DDBJ whole genome shotgun (WGS) entry which is preliminary data.</text>
</comment>
<evidence type="ECO:0000313" key="2">
    <source>
        <dbReference type="EMBL" id="MCU6762450.1"/>
    </source>
</evidence>
<feature type="non-terminal residue" evidence="2">
    <location>
        <position position="585"/>
    </location>
</feature>
<dbReference type="Proteomes" id="UP001652442">
    <property type="component" value="Unassembled WGS sequence"/>
</dbReference>
<feature type="transmembrane region" description="Helical" evidence="1">
    <location>
        <begin position="488"/>
        <end position="510"/>
    </location>
</feature>
<dbReference type="RefSeq" id="WP_262591078.1">
    <property type="nucleotide sequence ID" value="NZ_JAOQJQ010000003.1"/>
</dbReference>
<feature type="transmembrane region" description="Helical" evidence="1">
    <location>
        <begin position="547"/>
        <end position="565"/>
    </location>
</feature>
<evidence type="ECO:0000313" key="3">
    <source>
        <dbReference type="Proteomes" id="UP001652442"/>
    </source>
</evidence>
<feature type="transmembrane region" description="Helical" evidence="1">
    <location>
        <begin position="461"/>
        <end position="482"/>
    </location>
</feature>
<evidence type="ECO:0000256" key="1">
    <source>
        <dbReference type="SAM" id="Phobius"/>
    </source>
</evidence>
<keyword evidence="1" id="KW-0812">Transmembrane</keyword>
<feature type="transmembrane region" description="Helical" evidence="1">
    <location>
        <begin position="522"/>
        <end position="541"/>
    </location>
</feature>
<dbReference type="InterPro" id="IPR046283">
    <property type="entry name" value="DUF6320"/>
</dbReference>
<organism evidence="2 3">
    <name type="scientific">Brotonthovivens ammoniilytica</name>
    <dbReference type="NCBI Taxonomy" id="2981725"/>
    <lineage>
        <taxon>Bacteria</taxon>
        <taxon>Bacillati</taxon>
        <taxon>Bacillota</taxon>
        <taxon>Clostridia</taxon>
        <taxon>Lachnospirales</taxon>
        <taxon>Lachnospiraceae</taxon>
        <taxon>Brotonthovivens</taxon>
    </lineage>
</organism>
<keyword evidence="1" id="KW-1133">Transmembrane helix</keyword>
<gene>
    <name evidence="2" type="ORF">OCV88_08900</name>
</gene>
<keyword evidence="3" id="KW-1185">Reference proteome</keyword>
<keyword evidence="1" id="KW-0472">Membrane</keyword>
<proteinExistence type="predicted"/>
<dbReference type="EMBL" id="JAOQJQ010000003">
    <property type="protein sequence ID" value="MCU6762450.1"/>
    <property type="molecule type" value="Genomic_DNA"/>
</dbReference>
<sequence length="585" mass="67511">MKKWNKLDNAAKIFPSTIEQSETRVFRFYCQLTKNVQPQVLQRAVDQAVRQFPHFLKILRKGLFWYYLENSSKRPKVEPESQSPCSHIYKSGHHELLFKVTYFKKRINIEVFHVLADGAGTIEFLKFILAAYFNILYPGTLPVNDPLIQNPLSITELDSDAFEEYYTGEKDPRSKKRGLVWLLRGKRRPDLDINVTEGVVSTKKILELAHNYHATMTEFLVAVLIRSFISQMSDRDLKKSLVIDIPINLRNFFPSETTRNFFAILPVTYKPKGRDDSLEMICACISKEFSETITKENLLGKINSLGSFERNVPMRLVPIFLKDPGLQFCNFMAKRFVTGCFSNLGKIVMPECFDPYIEQIGVYSSTLTIQAECCSYKDRLTLGFTEAFTDVTTVYTFFHQLEELGIPVEIHTNTPARCIPGKNPSRPGQDVYVADPSVDRKEKKEDVFPVPKQESHRVSNFLKISNIICIIAMITYAIVYLLTDNQNYWFLIMGINTIFIWNGVVRGMLIKSSILRRLFTRFLWTSIFYLAIDLFSGWHQWSLTQQVPVFSLVNLFLSLYLAGLFKTDTSDEELTLYLSLECMMG</sequence>
<protein>
    <submittedName>
        <fullName evidence="2">DUF6320 domain-containing protein</fullName>
    </submittedName>
</protein>
<dbReference type="Pfam" id="PF19845">
    <property type="entry name" value="DUF6320"/>
    <property type="match status" value="1"/>
</dbReference>
<reference evidence="2 3" key="1">
    <citation type="journal article" date="2021" name="ISME Commun">
        <title>Automated analysis of genomic sequences facilitates high-throughput and comprehensive description of bacteria.</title>
        <authorList>
            <person name="Hitch T.C.A."/>
        </authorList>
    </citation>
    <scope>NUCLEOTIDE SEQUENCE [LARGE SCALE GENOMIC DNA]</scope>
    <source>
        <strain evidence="2 3">Sanger_109</strain>
    </source>
</reference>
<name>A0ABT2TJT2_9FIRM</name>
<accession>A0ABT2TJT2</accession>